<evidence type="ECO:0000256" key="1">
    <source>
        <dbReference type="ARBA" id="ARBA00004123"/>
    </source>
</evidence>
<feature type="domain" description="BHLH" evidence="6">
    <location>
        <begin position="67"/>
        <end position="120"/>
    </location>
</feature>
<evidence type="ECO:0000256" key="4">
    <source>
        <dbReference type="ARBA" id="ARBA00023163"/>
    </source>
</evidence>
<evidence type="ECO:0000256" key="3">
    <source>
        <dbReference type="ARBA" id="ARBA00023125"/>
    </source>
</evidence>
<evidence type="ECO:0000313" key="8">
    <source>
        <dbReference type="Proteomes" id="UP001151760"/>
    </source>
</evidence>
<evidence type="ECO:0000256" key="2">
    <source>
        <dbReference type="ARBA" id="ARBA00023015"/>
    </source>
</evidence>
<evidence type="ECO:0000313" key="7">
    <source>
        <dbReference type="EMBL" id="GJT74060.1"/>
    </source>
</evidence>
<evidence type="ECO:0000256" key="5">
    <source>
        <dbReference type="ARBA" id="ARBA00023242"/>
    </source>
</evidence>
<dbReference type="Gene3D" id="4.10.280.10">
    <property type="entry name" value="Helix-loop-helix DNA-binding domain"/>
    <property type="match status" value="1"/>
</dbReference>
<dbReference type="Proteomes" id="UP001151760">
    <property type="component" value="Unassembled WGS sequence"/>
</dbReference>
<dbReference type="PANTHER" id="PTHR13935:SF41">
    <property type="entry name" value="TRANSCRIPTION FACTOR ORG2-RELATED"/>
    <property type="match status" value="1"/>
</dbReference>
<organism evidence="7 8">
    <name type="scientific">Tanacetum coccineum</name>
    <dbReference type="NCBI Taxonomy" id="301880"/>
    <lineage>
        <taxon>Eukaryota</taxon>
        <taxon>Viridiplantae</taxon>
        <taxon>Streptophyta</taxon>
        <taxon>Embryophyta</taxon>
        <taxon>Tracheophyta</taxon>
        <taxon>Spermatophyta</taxon>
        <taxon>Magnoliopsida</taxon>
        <taxon>eudicotyledons</taxon>
        <taxon>Gunneridae</taxon>
        <taxon>Pentapetalae</taxon>
        <taxon>asterids</taxon>
        <taxon>campanulids</taxon>
        <taxon>Asterales</taxon>
        <taxon>Asteraceae</taxon>
        <taxon>Asteroideae</taxon>
        <taxon>Anthemideae</taxon>
        <taxon>Anthemidinae</taxon>
        <taxon>Tanacetum</taxon>
    </lineage>
</organism>
<keyword evidence="4" id="KW-0804">Transcription</keyword>
<dbReference type="InterPro" id="IPR011598">
    <property type="entry name" value="bHLH_dom"/>
</dbReference>
<dbReference type="InterPro" id="IPR015660">
    <property type="entry name" value="MASH1/Ascl1a-like"/>
</dbReference>
<dbReference type="SMART" id="SM00353">
    <property type="entry name" value="HLH"/>
    <property type="match status" value="1"/>
</dbReference>
<dbReference type="PANTHER" id="PTHR13935">
    <property type="entry name" value="ACHAETE-SCUTE TRANSCRIPTION FACTOR-RELATED"/>
    <property type="match status" value="1"/>
</dbReference>
<keyword evidence="3" id="KW-0238">DNA-binding</keyword>
<keyword evidence="5" id="KW-0539">Nucleus</keyword>
<accession>A0ABQ5GED5</accession>
<dbReference type="EMBL" id="BQNB010018408">
    <property type="protein sequence ID" value="GJT74060.1"/>
    <property type="molecule type" value="Genomic_DNA"/>
</dbReference>
<dbReference type="InterPro" id="IPR036638">
    <property type="entry name" value="HLH_DNA-bd_sf"/>
</dbReference>
<keyword evidence="8" id="KW-1185">Reference proteome</keyword>
<name>A0ABQ5GED5_9ASTR</name>
<proteinExistence type="predicted"/>
<dbReference type="PROSITE" id="PS50888">
    <property type="entry name" value="BHLH"/>
    <property type="match status" value="1"/>
</dbReference>
<keyword evidence="2" id="KW-0805">Transcription regulation</keyword>
<dbReference type="SUPFAM" id="SSF47459">
    <property type="entry name" value="HLH, helix-loop-helix DNA-binding domain"/>
    <property type="match status" value="1"/>
</dbReference>
<evidence type="ECO:0000259" key="6">
    <source>
        <dbReference type="PROSITE" id="PS50888"/>
    </source>
</evidence>
<reference evidence="7" key="1">
    <citation type="journal article" date="2022" name="Int. J. Mol. Sci.">
        <title>Draft Genome of Tanacetum Coccineum: Genomic Comparison of Closely Related Tanacetum-Family Plants.</title>
        <authorList>
            <person name="Yamashiro T."/>
            <person name="Shiraishi A."/>
            <person name="Nakayama K."/>
            <person name="Satake H."/>
        </authorList>
    </citation>
    <scope>NUCLEOTIDE SEQUENCE</scope>
</reference>
<protein>
    <submittedName>
        <fullName evidence="7">Transcription factor ORG2-like protein</fullName>
    </submittedName>
</protein>
<sequence>MKPMGDNIERYHQNDCNSILLEVEANSYDSVLDFPTYDQIPQDFTPESSNSSGGAINGNICGSMKVSKKFNHNANERERRKTVNDIYAYLRSLMPISADQKKKLSIPRTISLALEYIPELRKEVETLICKKEKLSSYTTSTTSTRQKNLGIKGQSSKDVISNTNSSVISSVSILGEKEVVIQLIFSMDRINKNKEIGSLSGILTYLESEENGFVLLNLTTFTGEHMLLNTLHLQVQGDKNVDVEFENNVDSIIGRLIVAASSYSVWQERNNRIHGKGDRRLEHVTKIVVDIVRLKLASIRFKKKARVDRMHSTWKILNILSDGG</sequence>
<comment type="subcellular location">
    <subcellularLocation>
        <location evidence="1">Nucleus</location>
    </subcellularLocation>
</comment>
<reference evidence="7" key="2">
    <citation type="submission" date="2022-01" db="EMBL/GenBank/DDBJ databases">
        <authorList>
            <person name="Yamashiro T."/>
            <person name="Shiraishi A."/>
            <person name="Satake H."/>
            <person name="Nakayama K."/>
        </authorList>
    </citation>
    <scope>NUCLEOTIDE SEQUENCE</scope>
</reference>
<gene>
    <name evidence="7" type="ORF">Tco_1040785</name>
</gene>
<comment type="caution">
    <text evidence="7">The sequence shown here is derived from an EMBL/GenBank/DDBJ whole genome shotgun (WGS) entry which is preliminary data.</text>
</comment>
<dbReference type="Pfam" id="PF00010">
    <property type="entry name" value="HLH"/>
    <property type="match status" value="1"/>
</dbReference>